<evidence type="ECO:0000313" key="6">
    <source>
        <dbReference type="EMBL" id="KAJ3113094.1"/>
    </source>
</evidence>
<gene>
    <name evidence="6" type="ORF">HK100_002096</name>
</gene>
<dbReference type="GO" id="GO:0004766">
    <property type="term" value="F:spermidine synthase activity"/>
    <property type="evidence" value="ECO:0007669"/>
    <property type="project" value="TreeGrafter"/>
</dbReference>
<reference evidence="6" key="1">
    <citation type="submission" date="2020-05" db="EMBL/GenBank/DDBJ databases">
        <title>Phylogenomic resolution of chytrid fungi.</title>
        <authorList>
            <person name="Stajich J.E."/>
            <person name="Amses K."/>
            <person name="Simmons R."/>
            <person name="Seto K."/>
            <person name="Myers J."/>
            <person name="Bonds A."/>
            <person name="Quandt C.A."/>
            <person name="Barry K."/>
            <person name="Liu P."/>
            <person name="Grigoriev I."/>
            <person name="Longcore J.E."/>
            <person name="James T.Y."/>
        </authorList>
    </citation>
    <scope>NUCLEOTIDE SEQUENCE</scope>
    <source>
        <strain evidence="6">JEL0513</strain>
    </source>
</reference>
<evidence type="ECO:0000256" key="4">
    <source>
        <dbReference type="RuleBase" id="RU003836"/>
    </source>
</evidence>
<dbReference type="InterPro" id="IPR035246">
    <property type="entry name" value="Spermidine_synt_N"/>
</dbReference>
<evidence type="ECO:0000256" key="3">
    <source>
        <dbReference type="PROSITE-ProRule" id="PRU00354"/>
    </source>
</evidence>
<proteinExistence type="inferred from homology"/>
<dbReference type="InterPro" id="IPR001045">
    <property type="entry name" value="Spermi_synthase"/>
</dbReference>
<dbReference type="GO" id="GO:0015940">
    <property type="term" value="P:pantothenate biosynthetic process"/>
    <property type="evidence" value="ECO:0007669"/>
    <property type="project" value="UniProtKB-ARBA"/>
</dbReference>
<dbReference type="FunFam" id="3.40.50.150:FF:000013">
    <property type="entry name" value="Spermidine synthase"/>
    <property type="match status" value="1"/>
</dbReference>
<dbReference type="AlphaFoldDB" id="A0AAD5SW59"/>
<dbReference type="Gene3D" id="3.40.50.150">
    <property type="entry name" value="Vaccinia Virus protein VP39"/>
    <property type="match status" value="1"/>
</dbReference>
<feature type="active site" description="Proton acceptor" evidence="3">
    <location>
        <position position="164"/>
    </location>
</feature>
<dbReference type="Pfam" id="PF01564">
    <property type="entry name" value="Spermine_synth"/>
    <property type="match status" value="1"/>
</dbReference>
<accession>A0AAD5SW59</accession>
<dbReference type="Gene3D" id="2.30.140.10">
    <property type="entry name" value="Spermidine synthase, tetramerisation domain"/>
    <property type="match status" value="1"/>
</dbReference>
<dbReference type="NCBIfam" id="NF002010">
    <property type="entry name" value="PRK00811.1"/>
    <property type="match status" value="1"/>
</dbReference>
<feature type="domain" description="PABS" evidence="5">
    <location>
        <begin position="9"/>
        <end position="244"/>
    </location>
</feature>
<dbReference type="CDD" id="cd02440">
    <property type="entry name" value="AdoMet_MTases"/>
    <property type="match status" value="1"/>
</dbReference>
<keyword evidence="7" id="KW-1185">Reference proteome</keyword>
<dbReference type="PANTHER" id="PTHR11558:SF11">
    <property type="entry name" value="SPERMIDINE SYNTHASE"/>
    <property type="match status" value="1"/>
</dbReference>
<dbReference type="FunFam" id="2.30.140.10:FF:000001">
    <property type="entry name" value="SPE3p Spermidine synthase"/>
    <property type="match status" value="1"/>
</dbReference>
<dbReference type="EMBL" id="JADGJH010001477">
    <property type="protein sequence ID" value="KAJ3113094.1"/>
    <property type="molecule type" value="Genomic_DNA"/>
</dbReference>
<evidence type="ECO:0000313" key="7">
    <source>
        <dbReference type="Proteomes" id="UP001211907"/>
    </source>
</evidence>
<dbReference type="HAMAP" id="MF_00198">
    <property type="entry name" value="Spermidine_synth"/>
    <property type="match status" value="1"/>
</dbReference>
<dbReference type="Proteomes" id="UP001211907">
    <property type="component" value="Unassembled WGS sequence"/>
</dbReference>
<evidence type="ECO:0000256" key="2">
    <source>
        <dbReference type="ARBA" id="ARBA00022679"/>
    </source>
</evidence>
<dbReference type="InterPro" id="IPR030373">
    <property type="entry name" value="PABS_CS"/>
</dbReference>
<dbReference type="PANTHER" id="PTHR11558">
    <property type="entry name" value="SPERMIDINE/SPERMINE SYNTHASE"/>
    <property type="match status" value="1"/>
</dbReference>
<dbReference type="Pfam" id="PF17284">
    <property type="entry name" value="Spermine_synt_N"/>
    <property type="match status" value="1"/>
</dbReference>
<dbReference type="PROSITE" id="PS51006">
    <property type="entry name" value="PABS_2"/>
    <property type="match status" value="1"/>
</dbReference>
<protein>
    <recommendedName>
        <fullName evidence="5">PABS domain-containing protein</fullName>
    </recommendedName>
</protein>
<dbReference type="InterPro" id="IPR037163">
    <property type="entry name" value="Spermidine_synt_N_sf"/>
</dbReference>
<evidence type="ECO:0000256" key="1">
    <source>
        <dbReference type="ARBA" id="ARBA00007867"/>
    </source>
</evidence>
<sequence>MPSHKNIKDGWFRETTALWPGQAMSLQVQEILHHEKSLFQDVLVFKSTNHGNVLVLDGVIQATEWDEFSYQEMIAHLPLMAHKNPKNILVIGGGDGGVLREIVKHPEVESVTLVEIDEAVIRVSKQFLPDMAKGFYHPKVTVVVGDGFKYLKDNVGAFDVIITDSSDPVGPADVLFGEGFYALMKKSLKTGGIVCTQGECQWLHLPLIKQVLESSRLLYPTVAYAWASVPTYPCGNMGFILCCNEEGRDLSRPLRIFPPEKEETRYYTAEVHAAAFVLPAFTRKGLGLPSK</sequence>
<name>A0AAD5SW59_9FUNG</name>
<comment type="similarity">
    <text evidence="1 4">Belongs to the spermidine/spermine synthase family.</text>
</comment>
<keyword evidence="3" id="KW-0620">Polyamine biosynthesis</keyword>
<dbReference type="PROSITE" id="PS01330">
    <property type="entry name" value="PABS_1"/>
    <property type="match status" value="1"/>
</dbReference>
<dbReference type="InterPro" id="IPR029063">
    <property type="entry name" value="SAM-dependent_MTases_sf"/>
</dbReference>
<organism evidence="6 7">
    <name type="scientific">Physocladia obscura</name>
    <dbReference type="NCBI Taxonomy" id="109957"/>
    <lineage>
        <taxon>Eukaryota</taxon>
        <taxon>Fungi</taxon>
        <taxon>Fungi incertae sedis</taxon>
        <taxon>Chytridiomycota</taxon>
        <taxon>Chytridiomycota incertae sedis</taxon>
        <taxon>Chytridiomycetes</taxon>
        <taxon>Chytridiales</taxon>
        <taxon>Chytriomycetaceae</taxon>
        <taxon>Physocladia</taxon>
    </lineage>
</organism>
<dbReference type="SUPFAM" id="SSF53335">
    <property type="entry name" value="S-adenosyl-L-methionine-dependent methyltransferases"/>
    <property type="match status" value="1"/>
</dbReference>
<comment type="caution">
    <text evidence="6">The sequence shown here is derived from an EMBL/GenBank/DDBJ whole genome shotgun (WGS) entry which is preliminary data.</text>
</comment>
<dbReference type="GO" id="GO:0005829">
    <property type="term" value="C:cytosol"/>
    <property type="evidence" value="ECO:0007669"/>
    <property type="project" value="TreeGrafter"/>
</dbReference>
<keyword evidence="2 3" id="KW-0808">Transferase</keyword>
<dbReference type="InterPro" id="IPR030374">
    <property type="entry name" value="PABS"/>
</dbReference>
<evidence type="ECO:0000259" key="5">
    <source>
        <dbReference type="PROSITE" id="PS51006"/>
    </source>
</evidence>
<dbReference type="GO" id="GO:0008295">
    <property type="term" value="P:spermidine biosynthetic process"/>
    <property type="evidence" value="ECO:0007669"/>
    <property type="project" value="TreeGrafter"/>
</dbReference>
<dbReference type="NCBIfam" id="TIGR00417">
    <property type="entry name" value="speE"/>
    <property type="match status" value="1"/>
</dbReference>